<dbReference type="AlphaFoldDB" id="A0AAP7GZP0"/>
<dbReference type="Proteomes" id="UP000092746">
    <property type="component" value="Unassembled WGS sequence"/>
</dbReference>
<gene>
    <name evidence="3" type="ORF">BBB52_02005</name>
</gene>
<evidence type="ECO:0000256" key="2">
    <source>
        <dbReference type="ARBA" id="ARBA00022679"/>
    </source>
</evidence>
<evidence type="ECO:0000256" key="1">
    <source>
        <dbReference type="ARBA" id="ARBA00022676"/>
    </source>
</evidence>
<comment type="caution">
    <text evidence="3">The sequence shown here is derived from an EMBL/GenBank/DDBJ whole genome shotgun (WGS) entry which is preliminary data.</text>
</comment>
<evidence type="ECO:0000313" key="3">
    <source>
        <dbReference type="EMBL" id="OBY54246.1"/>
    </source>
</evidence>
<name>A0AAP7GZP0_AGGAP</name>
<protein>
    <submittedName>
        <fullName evidence="3">Heptosyltransferase</fullName>
    </submittedName>
</protein>
<dbReference type="SUPFAM" id="SSF53756">
    <property type="entry name" value="UDP-Glycosyltransferase/glycogen phosphorylase"/>
    <property type="match status" value="1"/>
</dbReference>
<proteinExistence type="predicted"/>
<dbReference type="GO" id="GO:0005829">
    <property type="term" value="C:cytosol"/>
    <property type="evidence" value="ECO:0007669"/>
    <property type="project" value="TreeGrafter"/>
</dbReference>
<evidence type="ECO:0000313" key="4">
    <source>
        <dbReference type="Proteomes" id="UP000092746"/>
    </source>
</evidence>
<dbReference type="PANTHER" id="PTHR30160">
    <property type="entry name" value="TETRAACYLDISACCHARIDE 4'-KINASE-RELATED"/>
    <property type="match status" value="1"/>
</dbReference>
<sequence>MKALLRKIRLTLGKLILDKKIPGEPLPTNPKIIVLQQDGKIGDYIISSFIFRELKKYNPLAQVDVICSPKNENLFKTNHFIDHFFVLDKKAPCAYTKMGKKLAKENYDVLINLPIQLRNRDLWLTRLINAKNNIGYQKQHYKIFNLDIPGGQLHFSQIYADSIKKCGVMNINSEYDIPDNSQQKEEIRNFIKDNQLENHIAINFFGAAGSRKFTEKNIRKFIERFKVLNKKVLLLTYPEMTPLLKDIVVDFPNAFIYENTQDIFDTVELLRYANVVISPDTSIIHIASGLNKKIIGFYKLEDKENFIHWHPNSKNETHILSFIESVNEISADDIQLEWITH</sequence>
<dbReference type="InterPro" id="IPR002201">
    <property type="entry name" value="Glyco_trans_9"/>
</dbReference>
<dbReference type="Gene3D" id="3.40.50.2000">
    <property type="entry name" value="Glycogen Phosphorylase B"/>
    <property type="match status" value="2"/>
</dbReference>
<dbReference type="GO" id="GO:0009244">
    <property type="term" value="P:lipopolysaccharide core region biosynthetic process"/>
    <property type="evidence" value="ECO:0007669"/>
    <property type="project" value="TreeGrafter"/>
</dbReference>
<keyword evidence="2" id="KW-0808">Transferase</keyword>
<dbReference type="InterPro" id="IPR051199">
    <property type="entry name" value="LPS_LOS_Heptosyltrfase"/>
</dbReference>
<dbReference type="CDD" id="cd03789">
    <property type="entry name" value="GT9_LPS_heptosyltransferase"/>
    <property type="match status" value="1"/>
</dbReference>
<dbReference type="PANTHER" id="PTHR30160:SF15">
    <property type="entry name" value="GLYCOSYLTRANSFERASE HI_0523-RELATED"/>
    <property type="match status" value="1"/>
</dbReference>
<dbReference type="Pfam" id="PF01075">
    <property type="entry name" value="Glyco_transf_9"/>
    <property type="match status" value="1"/>
</dbReference>
<organism evidence="3 4">
    <name type="scientific">Aggregatibacter aphrophilus</name>
    <name type="common">Haemophilus aphrophilus</name>
    <dbReference type="NCBI Taxonomy" id="732"/>
    <lineage>
        <taxon>Bacteria</taxon>
        <taxon>Pseudomonadati</taxon>
        <taxon>Pseudomonadota</taxon>
        <taxon>Gammaproteobacteria</taxon>
        <taxon>Pasteurellales</taxon>
        <taxon>Pasteurellaceae</taxon>
        <taxon>Aggregatibacter</taxon>
    </lineage>
</organism>
<accession>A0AAP7GZP0</accession>
<reference evidence="3 4" key="1">
    <citation type="submission" date="2016-06" db="EMBL/GenBank/DDBJ databases">
        <title>Simultaneous identification of Haemophilus influenzae and Haemophilus haemolyticus using TaqMan real-time PCR.</title>
        <authorList>
            <person name="Price E.P."/>
            <person name="Sarovich D.S."/>
            <person name="Harris T."/>
            <person name="Spargo J.C."/>
            <person name="Nosworthy E."/>
            <person name="Beissbarth J."/>
            <person name="Smith-Vaughan H."/>
        </authorList>
    </citation>
    <scope>NUCLEOTIDE SEQUENCE [LARGE SCALE GENOMIC DNA]</scope>
    <source>
        <strain evidence="3 4">ATCC 7901</strain>
    </source>
</reference>
<dbReference type="EMBL" id="MAQE01000001">
    <property type="protein sequence ID" value="OBY54246.1"/>
    <property type="molecule type" value="Genomic_DNA"/>
</dbReference>
<dbReference type="GO" id="GO:0008713">
    <property type="term" value="F:ADP-heptose-lipopolysaccharide heptosyltransferase activity"/>
    <property type="evidence" value="ECO:0007669"/>
    <property type="project" value="TreeGrafter"/>
</dbReference>
<keyword evidence="1" id="KW-0328">Glycosyltransferase</keyword>
<dbReference type="RefSeq" id="WP_065294770.1">
    <property type="nucleotide sequence ID" value="NZ_CAUUMV010000026.1"/>
</dbReference>